<name>A0ACB9FW78_9ASTR</name>
<evidence type="ECO:0000313" key="1">
    <source>
        <dbReference type="EMBL" id="KAI3775038.1"/>
    </source>
</evidence>
<evidence type="ECO:0000313" key="2">
    <source>
        <dbReference type="Proteomes" id="UP001056120"/>
    </source>
</evidence>
<sequence length="109" mass="13380">MSATSGEEPCSRIGFRKAFIRNPWRFWVRFRKNHNRFLTATTIRFISSKRFQPDRHHHRSYYPNRHTHYLLQLYIKLDFNADERWIVKANKQYKIGGGLRSWRQHSFIV</sequence>
<dbReference type="Proteomes" id="UP001056120">
    <property type="component" value="Linkage Group LG16"/>
</dbReference>
<dbReference type="EMBL" id="CM042033">
    <property type="protein sequence ID" value="KAI3775038.1"/>
    <property type="molecule type" value="Genomic_DNA"/>
</dbReference>
<accession>A0ACB9FW78</accession>
<protein>
    <submittedName>
        <fullName evidence="1">Uncharacterized protein</fullName>
    </submittedName>
</protein>
<keyword evidence="2" id="KW-1185">Reference proteome</keyword>
<gene>
    <name evidence="1" type="ORF">L1987_49606</name>
</gene>
<reference evidence="1 2" key="2">
    <citation type="journal article" date="2022" name="Mol. Ecol. Resour.">
        <title>The genomes of chicory, endive, great burdock and yacon provide insights into Asteraceae paleo-polyploidization history and plant inulin production.</title>
        <authorList>
            <person name="Fan W."/>
            <person name="Wang S."/>
            <person name="Wang H."/>
            <person name="Wang A."/>
            <person name="Jiang F."/>
            <person name="Liu H."/>
            <person name="Zhao H."/>
            <person name="Xu D."/>
            <person name="Zhang Y."/>
        </authorList>
    </citation>
    <scope>NUCLEOTIDE SEQUENCE [LARGE SCALE GENOMIC DNA]</scope>
    <source>
        <strain evidence="2">cv. Yunnan</strain>
        <tissue evidence="1">Leaves</tissue>
    </source>
</reference>
<proteinExistence type="predicted"/>
<comment type="caution">
    <text evidence="1">The sequence shown here is derived from an EMBL/GenBank/DDBJ whole genome shotgun (WGS) entry which is preliminary data.</text>
</comment>
<reference evidence="2" key="1">
    <citation type="journal article" date="2022" name="Mol. Ecol. Resour.">
        <title>The genomes of chicory, endive, great burdock and yacon provide insights into Asteraceae palaeo-polyploidization history and plant inulin production.</title>
        <authorList>
            <person name="Fan W."/>
            <person name="Wang S."/>
            <person name="Wang H."/>
            <person name="Wang A."/>
            <person name="Jiang F."/>
            <person name="Liu H."/>
            <person name="Zhao H."/>
            <person name="Xu D."/>
            <person name="Zhang Y."/>
        </authorList>
    </citation>
    <scope>NUCLEOTIDE SEQUENCE [LARGE SCALE GENOMIC DNA]</scope>
    <source>
        <strain evidence="2">cv. Yunnan</strain>
    </source>
</reference>
<organism evidence="1 2">
    <name type="scientific">Smallanthus sonchifolius</name>
    <dbReference type="NCBI Taxonomy" id="185202"/>
    <lineage>
        <taxon>Eukaryota</taxon>
        <taxon>Viridiplantae</taxon>
        <taxon>Streptophyta</taxon>
        <taxon>Embryophyta</taxon>
        <taxon>Tracheophyta</taxon>
        <taxon>Spermatophyta</taxon>
        <taxon>Magnoliopsida</taxon>
        <taxon>eudicotyledons</taxon>
        <taxon>Gunneridae</taxon>
        <taxon>Pentapetalae</taxon>
        <taxon>asterids</taxon>
        <taxon>campanulids</taxon>
        <taxon>Asterales</taxon>
        <taxon>Asteraceae</taxon>
        <taxon>Asteroideae</taxon>
        <taxon>Heliantheae alliance</taxon>
        <taxon>Millerieae</taxon>
        <taxon>Smallanthus</taxon>
    </lineage>
</organism>